<feature type="transmembrane region" description="Helical" evidence="2">
    <location>
        <begin position="239"/>
        <end position="256"/>
    </location>
</feature>
<dbReference type="EMBL" id="BAABJQ010000015">
    <property type="protein sequence ID" value="GAA5191445.1"/>
    <property type="molecule type" value="Genomic_DNA"/>
</dbReference>
<keyword evidence="2" id="KW-0812">Transmembrane</keyword>
<feature type="transmembrane region" description="Helical" evidence="2">
    <location>
        <begin position="20"/>
        <end position="38"/>
    </location>
</feature>
<proteinExistence type="predicted"/>
<reference evidence="4" key="1">
    <citation type="journal article" date="2019" name="Int. J. Syst. Evol. Microbiol.">
        <title>The Global Catalogue of Microorganisms (GCM) 10K type strain sequencing project: providing services to taxonomists for standard genome sequencing and annotation.</title>
        <authorList>
            <consortium name="The Broad Institute Genomics Platform"/>
            <consortium name="The Broad Institute Genome Sequencing Center for Infectious Disease"/>
            <person name="Wu L."/>
            <person name="Ma J."/>
        </authorList>
    </citation>
    <scope>NUCLEOTIDE SEQUENCE [LARGE SCALE GENOMIC DNA]</scope>
    <source>
        <strain evidence="4">JCM 18304</strain>
    </source>
</reference>
<keyword evidence="2" id="KW-1133">Transmembrane helix</keyword>
<feature type="transmembrane region" description="Helical" evidence="2">
    <location>
        <begin position="210"/>
        <end position="233"/>
    </location>
</feature>
<feature type="transmembrane region" description="Helical" evidence="2">
    <location>
        <begin position="176"/>
        <end position="198"/>
    </location>
</feature>
<comment type="caution">
    <text evidence="3">The sequence shown here is derived from an EMBL/GenBank/DDBJ whole genome shotgun (WGS) entry which is preliminary data.</text>
</comment>
<feature type="transmembrane region" description="Helical" evidence="2">
    <location>
        <begin position="268"/>
        <end position="288"/>
    </location>
</feature>
<evidence type="ECO:0000256" key="2">
    <source>
        <dbReference type="SAM" id="Phobius"/>
    </source>
</evidence>
<gene>
    <name evidence="3" type="ORF">GCM10023322_48850</name>
</gene>
<sequence length="688" mass="73339">MMAQARLRLLRLGDWRSTRIATFTAGLAVAAAWVPTVLLEPWTRSFLDIYSRYDAVLAALAVSLIVGFTGACLFNRCAMVVAFAAVRRRRAIVLAAVLGAFTAAMATCELAGAGAIAERCVVWATIGSCVLTFLILSVWDSRTMWLNFGAILGLMIPLVAWSVARREHHLPPLTAALSVAAQSLFALAVGTSCAWLVLRWTHGLPPRWRWLRVPAAAAVAAYPLFLLLANQLLGGIDEVALLPIMATLVVLAWRAMARGGRLAVRAAADAVGALGLGVVAVLTLAWLANVLDLPRTEVDAVKGVAARLRDVIDLPWWLWALVYAALTGAQLALAFGPRWATRMRSGVRRVTAGVRLGARTGSITGTVLMFAAFLVALAPVAVTPVLAHRMRAHYTASLSAQAAAEREQAISQAVTRAFSVPNPPDVPVLRAMLADIHTIDHPHRAGDGPTGTEAALIRQLGQLQGQARQKAPHAAGSDAAPDTAPPHPDAAAGFAGTPSDAADLSRRLTTVQDQDERTDQRREAADEAADLAASTLTTVLDSVPLPFGIDRFEVVGLVRGYLEGLAESPIGEAFQRWTQLAAGGTDPPAGSTTDATALVEPNAQLLEFQASLLYFQTRLDTKAGASTTADDRVRQETQQNPLLAAVDMANQTRFLRTGAGVCVGCNHPGDLYHRFEDPGLEVRPEFIR</sequence>
<keyword evidence="2" id="KW-0472">Membrane</keyword>
<accession>A0ABP9S7A5</accession>
<protein>
    <submittedName>
        <fullName evidence="3">Uncharacterized protein</fullName>
    </submittedName>
</protein>
<evidence type="ECO:0000313" key="3">
    <source>
        <dbReference type="EMBL" id="GAA5191445.1"/>
    </source>
</evidence>
<dbReference type="Proteomes" id="UP001501570">
    <property type="component" value="Unassembled WGS sequence"/>
</dbReference>
<feature type="transmembrane region" description="Helical" evidence="2">
    <location>
        <begin position="121"/>
        <end position="139"/>
    </location>
</feature>
<feature type="transmembrane region" description="Helical" evidence="2">
    <location>
        <begin position="356"/>
        <end position="382"/>
    </location>
</feature>
<keyword evidence="4" id="KW-1185">Reference proteome</keyword>
<feature type="transmembrane region" description="Helical" evidence="2">
    <location>
        <begin position="58"/>
        <end position="85"/>
    </location>
</feature>
<feature type="transmembrane region" description="Helical" evidence="2">
    <location>
        <begin position="92"/>
        <end position="115"/>
    </location>
</feature>
<feature type="transmembrane region" description="Helical" evidence="2">
    <location>
        <begin position="316"/>
        <end position="335"/>
    </location>
</feature>
<name>A0ABP9S7A5_9ACTN</name>
<dbReference type="RefSeq" id="WP_345633183.1">
    <property type="nucleotide sequence ID" value="NZ_BAABJQ010000015.1"/>
</dbReference>
<feature type="transmembrane region" description="Helical" evidence="2">
    <location>
        <begin position="146"/>
        <end position="164"/>
    </location>
</feature>
<feature type="region of interest" description="Disordered" evidence="1">
    <location>
        <begin position="462"/>
        <end position="500"/>
    </location>
</feature>
<organism evidence="3 4">
    <name type="scientific">Rugosimonospora acidiphila</name>
    <dbReference type="NCBI Taxonomy" id="556531"/>
    <lineage>
        <taxon>Bacteria</taxon>
        <taxon>Bacillati</taxon>
        <taxon>Actinomycetota</taxon>
        <taxon>Actinomycetes</taxon>
        <taxon>Micromonosporales</taxon>
        <taxon>Micromonosporaceae</taxon>
        <taxon>Rugosimonospora</taxon>
    </lineage>
</organism>
<evidence type="ECO:0000256" key="1">
    <source>
        <dbReference type="SAM" id="MobiDB-lite"/>
    </source>
</evidence>
<evidence type="ECO:0000313" key="4">
    <source>
        <dbReference type="Proteomes" id="UP001501570"/>
    </source>
</evidence>